<dbReference type="EMBL" id="QGDC01000010">
    <property type="protein sequence ID" value="RCH53822.1"/>
    <property type="molecule type" value="Genomic_DNA"/>
</dbReference>
<evidence type="ECO:0000313" key="8">
    <source>
        <dbReference type="EMBL" id="RCH53822.1"/>
    </source>
</evidence>
<dbReference type="Gene3D" id="3.90.226.10">
    <property type="entry name" value="2-enoyl-CoA Hydratase, Chain A, domain 1"/>
    <property type="match status" value="1"/>
</dbReference>
<keyword evidence="9" id="KW-1185">Reference proteome</keyword>
<proteinExistence type="inferred from homology"/>
<comment type="caution">
    <text evidence="8">The sequence shown here is derived from an EMBL/GenBank/DDBJ whole genome shotgun (WGS) entry which is preliminary data.</text>
</comment>
<dbReference type="InterPro" id="IPR004447">
    <property type="entry name" value="Peptidase_S41A"/>
</dbReference>
<sequence length="562" mass="62264">MRQKSVKNIKYYNPIITSYTAYYLSLRKHCMKKTASIIFRSALLVFLGVLLGVFISRDDLSEQLPVFSFKRADKMSKVLQLVQYNYVDSVDVDSIEGATVHELLQKLDPHSLYLPPRQATEVNERLEGGFTGLGIEYRLLRDTFVITQIYPGSPAAKAGLMGGAKIIAVNHKKFSGTGLTEAGIDKLLKGSKTAPLYFSALLPGDYQTKKTFSLKPGPVALSSLDAAYIAADNIGYIKISKFASTTDADFRKALADLKIQGMKKLVLDLRGNGGGYLNTATALADEFLPSGKLIVYTKGVHEPRTDYFATDSGRFETGKLAVLIDEYSASASEILAGALQDLDRATIVGRRSFGKGLVQQQFPFDDGSAVNLTVARYYTPSGRSIQKSYSHGIESYRNELAERMRKGELFSAESNLNDSLFTKQSPYRTSTGKKVFSGGGIMPDIFIPADTTTNSVLVNQLLEKQIFDEYVIDRMQPLLQTYVHADQFVKNFDVTDKTFADFLQYAGPLLKDVKLQDIKNSKPEIGTLLKAHAARFKWGNTFYYQTINSNDMALMKAITAVK</sequence>
<dbReference type="NCBIfam" id="TIGR00225">
    <property type="entry name" value="prc"/>
    <property type="match status" value="1"/>
</dbReference>
<dbReference type="SUPFAM" id="SSF50156">
    <property type="entry name" value="PDZ domain-like"/>
    <property type="match status" value="1"/>
</dbReference>
<dbReference type="AlphaFoldDB" id="A0A367GK38"/>
<keyword evidence="6" id="KW-0812">Transmembrane</keyword>
<dbReference type="SUPFAM" id="SSF52096">
    <property type="entry name" value="ClpP/crotonase"/>
    <property type="match status" value="1"/>
</dbReference>
<dbReference type="InterPro" id="IPR029045">
    <property type="entry name" value="ClpP/crotonase-like_dom_sf"/>
</dbReference>
<organism evidence="8 9">
    <name type="scientific">Mucilaginibacter hurinus</name>
    <dbReference type="NCBI Taxonomy" id="2201324"/>
    <lineage>
        <taxon>Bacteria</taxon>
        <taxon>Pseudomonadati</taxon>
        <taxon>Bacteroidota</taxon>
        <taxon>Sphingobacteriia</taxon>
        <taxon>Sphingobacteriales</taxon>
        <taxon>Sphingobacteriaceae</taxon>
        <taxon>Mucilaginibacter</taxon>
    </lineage>
</organism>
<name>A0A367GK38_9SPHI</name>
<dbReference type="GO" id="GO:0004175">
    <property type="term" value="F:endopeptidase activity"/>
    <property type="evidence" value="ECO:0007669"/>
    <property type="project" value="TreeGrafter"/>
</dbReference>
<dbReference type="InterPro" id="IPR005151">
    <property type="entry name" value="Tail-specific_protease"/>
</dbReference>
<dbReference type="Gene3D" id="3.30.750.44">
    <property type="match status" value="1"/>
</dbReference>
<feature type="transmembrane region" description="Helical" evidence="6">
    <location>
        <begin position="37"/>
        <end position="55"/>
    </location>
</feature>
<evidence type="ECO:0000256" key="3">
    <source>
        <dbReference type="ARBA" id="ARBA00022801"/>
    </source>
</evidence>
<feature type="domain" description="PDZ" evidence="7">
    <location>
        <begin position="119"/>
        <end position="182"/>
    </location>
</feature>
<keyword evidence="6" id="KW-1133">Transmembrane helix</keyword>
<dbReference type="SMART" id="SM00245">
    <property type="entry name" value="TSPc"/>
    <property type="match status" value="1"/>
</dbReference>
<gene>
    <name evidence="8" type="ORF">DJ568_16430</name>
</gene>
<dbReference type="InterPro" id="IPR036034">
    <property type="entry name" value="PDZ_sf"/>
</dbReference>
<dbReference type="PANTHER" id="PTHR32060">
    <property type="entry name" value="TAIL-SPECIFIC PROTEASE"/>
    <property type="match status" value="1"/>
</dbReference>
<evidence type="ECO:0000256" key="6">
    <source>
        <dbReference type="SAM" id="Phobius"/>
    </source>
</evidence>
<dbReference type="Pfam" id="PF03572">
    <property type="entry name" value="Peptidase_S41"/>
    <property type="match status" value="1"/>
</dbReference>
<keyword evidence="4 5" id="KW-0720">Serine protease</keyword>
<dbReference type="Gene3D" id="2.30.42.10">
    <property type="match status" value="1"/>
</dbReference>
<accession>A0A367GK38</accession>
<protein>
    <submittedName>
        <fullName evidence="8">Carboxyl-terminal protease</fullName>
    </submittedName>
</protein>
<dbReference type="GO" id="GO:0030288">
    <property type="term" value="C:outer membrane-bounded periplasmic space"/>
    <property type="evidence" value="ECO:0007669"/>
    <property type="project" value="TreeGrafter"/>
</dbReference>
<dbReference type="GO" id="GO:0006508">
    <property type="term" value="P:proteolysis"/>
    <property type="evidence" value="ECO:0007669"/>
    <property type="project" value="UniProtKB-KW"/>
</dbReference>
<evidence type="ECO:0000259" key="7">
    <source>
        <dbReference type="PROSITE" id="PS50106"/>
    </source>
</evidence>
<evidence type="ECO:0000256" key="4">
    <source>
        <dbReference type="ARBA" id="ARBA00022825"/>
    </source>
</evidence>
<dbReference type="CDD" id="cd07560">
    <property type="entry name" value="Peptidase_S41_CPP"/>
    <property type="match status" value="1"/>
</dbReference>
<keyword evidence="3 5" id="KW-0378">Hydrolase</keyword>
<dbReference type="PROSITE" id="PS50106">
    <property type="entry name" value="PDZ"/>
    <property type="match status" value="1"/>
</dbReference>
<evidence type="ECO:0000313" key="9">
    <source>
        <dbReference type="Proteomes" id="UP000253209"/>
    </source>
</evidence>
<dbReference type="PANTHER" id="PTHR32060:SF30">
    <property type="entry name" value="CARBOXY-TERMINAL PROCESSING PROTEASE CTPA"/>
    <property type="match status" value="1"/>
</dbReference>
<keyword evidence="2 5" id="KW-0645">Protease</keyword>
<keyword evidence="6" id="KW-0472">Membrane</keyword>
<dbReference type="GO" id="GO:0007165">
    <property type="term" value="P:signal transduction"/>
    <property type="evidence" value="ECO:0007669"/>
    <property type="project" value="TreeGrafter"/>
</dbReference>
<evidence type="ECO:0000256" key="5">
    <source>
        <dbReference type="RuleBase" id="RU004404"/>
    </source>
</evidence>
<evidence type="ECO:0000256" key="1">
    <source>
        <dbReference type="ARBA" id="ARBA00009179"/>
    </source>
</evidence>
<dbReference type="Proteomes" id="UP000253209">
    <property type="component" value="Unassembled WGS sequence"/>
</dbReference>
<dbReference type="Pfam" id="PF00595">
    <property type="entry name" value="PDZ"/>
    <property type="match status" value="1"/>
</dbReference>
<dbReference type="SMART" id="SM00228">
    <property type="entry name" value="PDZ"/>
    <property type="match status" value="1"/>
</dbReference>
<evidence type="ECO:0000256" key="2">
    <source>
        <dbReference type="ARBA" id="ARBA00022670"/>
    </source>
</evidence>
<reference evidence="8 9" key="1">
    <citation type="submission" date="2018-05" db="EMBL/GenBank/DDBJ databases">
        <title>Mucilaginibacter hurinus sp. nov., isolated from briquette warehouse soil.</title>
        <authorList>
            <person name="Choi L."/>
        </authorList>
    </citation>
    <scope>NUCLEOTIDE SEQUENCE [LARGE SCALE GENOMIC DNA]</scope>
    <source>
        <strain evidence="8 9">ZR32</strain>
    </source>
</reference>
<dbReference type="InterPro" id="IPR001478">
    <property type="entry name" value="PDZ"/>
</dbReference>
<dbReference type="GO" id="GO:0008236">
    <property type="term" value="F:serine-type peptidase activity"/>
    <property type="evidence" value="ECO:0007669"/>
    <property type="project" value="UniProtKB-KW"/>
</dbReference>
<comment type="similarity">
    <text evidence="1 5">Belongs to the peptidase S41A family.</text>
</comment>